<dbReference type="AlphaFoldDB" id="A0A2P2LKV5"/>
<dbReference type="EMBL" id="GGEC01038121">
    <property type="protein sequence ID" value="MBX18605.1"/>
    <property type="molecule type" value="Transcribed_RNA"/>
</dbReference>
<sequence length="19" mass="2239">MLNPHAHINFPIKSFNETK</sequence>
<name>A0A2P2LKV5_RHIMU</name>
<reference evidence="1" key="1">
    <citation type="submission" date="2018-02" db="EMBL/GenBank/DDBJ databases">
        <title>Rhizophora mucronata_Transcriptome.</title>
        <authorList>
            <person name="Meera S.P."/>
            <person name="Sreeshan A."/>
            <person name="Augustine A."/>
        </authorList>
    </citation>
    <scope>NUCLEOTIDE SEQUENCE</scope>
    <source>
        <tissue evidence="1">Leaf</tissue>
    </source>
</reference>
<proteinExistence type="predicted"/>
<protein>
    <submittedName>
        <fullName evidence="1">Uncharacterized protein</fullName>
    </submittedName>
</protein>
<organism evidence="1">
    <name type="scientific">Rhizophora mucronata</name>
    <name type="common">Asiatic mangrove</name>
    <dbReference type="NCBI Taxonomy" id="61149"/>
    <lineage>
        <taxon>Eukaryota</taxon>
        <taxon>Viridiplantae</taxon>
        <taxon>Streptophyta</taxon>
        <taxon>Embryophyta</taxon>
        <taxon>Tracheophyta</taxon>
        <taxon>Spermatophyta</taxon>
        <taxon>Magnoliopsida</taxon>
        <taxon>eudicotyledons</taxon>
        <taxon>Gunneridae</taxon>
        <taxon>Pentapetalae</taxon>
        <taxon>rosids</taxon>
        <taxon>fabids</taxon>
        <taxon>Malpighiales</taxon>
        <taxon>Rhizophoraceae</taxon>
        <taxon>Rhizophora</taxon>
    </lineage>
</organism>
<evidence type="ECO:0000313" key="1">
    <source>
        <dbReference type="EMBL" id="MBX18605.1"/>
    </source>
</evidence>
<accession>A0A2P2LKV5</accession>